<dbReference type="GO" id="GO:0009014">
    <property type="term" value="F:succinyl-diaminopimelate desuccinylase activity"/>
    <property type="evidence" value="ECO:0007669"/>
    <property type="project" value="TreeGrafter"/>
</dbReference>
<keyword evidence="6" id="KW-1185">Reference proteome</keyword>
<protein>
    <submittedName>
        <fullName evidence="5">Acetylornithine deacetylase/Succinyl-diaminopimelate desuccinylase</fullName>
    </submittedName>
</protein>
<organism evidence="5 6">
    <name type="scientific">Sporolactobacillus nakayamae</name>
    <dbReference type="NCBI Taxonomy" id="269670"/>
    <lineage>
        <taxon>Bacteria</taxon>
        <taxon>Bacillati</taxon>
        <taxon>Bacillota</taxon>
        <taxon>Bacilli</taxon>
        <taxon>Bacillales</taxon>
        <taxon>Sporolactobacillaceae</taxon>
        <taxon>Sporolactobacillus</taxon>
    </lineage>
</organism>
<dbReference type="GO" id="GO:0006508">
    <property type="term" value="P:proteolysis"/>
    <property type="evidence" value="ECO:0007669"/>
    <property type="project" value="UniProtKB-KW"/>
</dbReference>
<dbReference type="GO" id="GO:0008233">
    <property type="term" value="F:peptidase activity"/>
    <property type="evidence" value="ECO:0007669"/>
    <property type="project" value="UniProtKB-KW"/>
</dbReference>
<dbReference type="OrthoDB" id="9761532at2"/>
<dbReference type="InterPro" id="IPR051458">
    <property type="entry name" value="Cyt/Met_Dipeptidase"/>
</dbReference>
<dbReference type="GO" id="GO:0005829">
    <property type="term" value="C:cytosol"/>
    <property type="evidence" value="ECO:0007669"/>
    <property type="project" value="TreeGrafter"/>
</dbReference>
<dbReference type="GO" id="GO:0046872">
    <property type="term" value="F:metal ion binding"/>
    <property type="evidence" value="ECO:0007669"/>
    <property type="project" value="UniProtKB-KW"/>
</dbReference>
<dbReference type="Pfam" id="PF07687">
    <property type="entry name" value="M20_dimer"/>
    <property type="match status" value="1"/>
</dbReference>
<dbReference type="PANTHER" id="PTHR43270:SF8">
    <property type="entry name" value="DI- AND TRIPEPTIDASE DUG2-RELATED"/>
    <property type="match status" value="1"/>
</dbReference>
<evidence type="ECO:0000256" key="1">
    <source>
        <dbReference type="ARBA" id="ARBA00022670"/>
    </source>
</evidence>
<accession>A0A1I2SXT0</accession>
<evidence type="ECO:0000259" key="4">
    <source>
        <dbReference type="Pfam" id="PF07687"/>
    </source>
</evidence>
<dbReference type="AlphaFoldDB" id="A0A1I2SXT0"/>
<name>A0A1I2SXT0_9BACL</name>
<dbReference type="NCBIfam" id="NF005034">
    <property type="entry name" value="PRK06446.1"/>
    <property type="match status" value="1"/>
</dbReference>
<evidence type="ECO:0000313" key="5">
    <source>
        <dbReference type="EMBL" id="SFG57408.1"/>
    </source>
</evidence>
<dbReference type="EMBL" id="FOOY01000013">
    <property type="protein sequence ID" value="SFG57408.1"/>
    <property type="molecule type" value="Genomic_DNA"/>
</dbReference>
<dbReference type="GO" id="GO:0009089">
    <property type="term" value="P:lysine biosynthetic process via diaminopimelate"/>
    <property type="evidence" value="ECO:0007669"/>
    <property type="project" value="TreeGrafter"/>
</dbReference>
<dbReference type="STRING" id="269670.SAMN02982927_02109"/>
<dbReference type="InterPro" id="IPR002933">
    <property type="entry name" value="Peptidase_M20"/>
</dbReference>
<dbReference type="SUPFAM" id="SSF53187">
    <property type="entry name" value="Zn-dependent exopeptidases"/>
    <property type="match status" value="1"/>
</dbReference>
<dbReference type="Gene3D" id="3.40.630.10">
    <property type="entry name" value="Zn peptidases"/>
    <property type="match status" value="1"/>
</dbReference>
<dbReference type="Proteomes" id="UP000198752">
    <property type="component" value="Unassembled WGS sequence"/>
</dbReference>
<gene>
    <name evidence="5" type="ORF">SAMN02982927_02109</name>
</gene>
<evidence type="ECO:0000256" key="2">
    <source>
        <dbReference type="ARBA" id="ARBA00022723"/>
    </source>
</evidence>
<dbReference type="PANTHER" id="PTHR43270">
    <property type="entry name" value="BETA-ALA-HIS DIPEPTIDASE"/>
    <property type="match status" value="1"/>
</dbReference>
<reference evidence="6" key="1">
    <citation type="submission" date="2016-10" db="EMBL/GenBank/DDBJ databases">
        <authorList>
            <person name="Varghese N."/>
            <person name="Submissions S."/>
        </authorList>
    </citation>
    <scope>NUCLEOTIDE SEQUENCE [LARGE SCALE GENOMIC DNA]</scope>
    <source>
        <strain evidence="6">ATCC 700379</strain>
    </source>
</reference>
<dbReference type="RefSeq" id="WP_093672742.1">
    <property type="nucleotide sequence ID" value="NZ_FOOY01000013.1"/>
</dbReference>
<evidence type="ECO:0000313" key="6">
    <source>
        <dbReference type="Proteomes" id="UP000198752"/>
    </source>
</evidence>
<keyword evidence="1" id="KW-0645">Protease</keyword>
<keyword evidence="2" id="KW-0479">Metal-binding</keyword>
<dbReference type="Pfam" id="PF01546">
    <property type="entry name" value="Peptidase_M20"/>
    <property type="match status" value="1"/>
</dbReference>
<dbReference type="Gene3D" id="3.30.70.360">
    <property type="match status" value="1"/>
</dbReference>
<sequence>MDDNKRKVLEEEVRAQADRSIETLYSYLRLKTVSAQNLAIPETVNFVSELLNSLGAEVKVLDDLGGNPIIYGFLPAGEKGNASKTLLFYDHYDVQPPDPLDEWNSDPFEPYLKDGILYARGTADNKGTLMQRLAAIKALENTSGLPCNIKFLIEGEEEVGSPSIAAYLEKYADLFKADACIWEFGNKDAAERVSLFAGIKGSAYYEFSTKSAIIDIHSSLAAVIDNPAWRLVQALASMKNQNNDITVEGFFDEIEEPDEALIKTVRAVPFNDEALKKSFGLTRPFITEARGEVPQDALMLQPTLTICGMVSGYIGEGAKTVLPKEAKVKIDCRMVPGQTGEHLLACFKRHLARHGFSDVKVEMIESQRAFRSDINDPFLKLVKKTAEEAYQSEAVLYPNSAGTGPMYVFDKYLHLPIVSTGVGWAESKAHAPNESIRMKDYVDGSLHMAYLLTEFAAQ</sequence>
<feature type="domain" description="Peptidase M20 dimerisation" evidence="4">
    <location>
        <begin position="198"/>
        <end position="355"/>
    </location>
</feature>
<dbReference type="InterPro" id="IPR011650">
    <property type="entry name" value="Peptidase_M20_dimer"/>
</dbReference>
<evidence type="ECO:0000256" key="3">
    <source>
        <dbReference type="ARBA" id="ARBA00022801"/>
    </source>
</evidence>
<keyword evidence="3" id="KW-0378">Hydrolase</keyword>
<proteinExistence type="predicted"/>